<gene>
    <name evidence="1" type="ORF">F6B40_06780</name>
</gene>
<accession>A0A5N0THI3</accession>
<sequence>MEWTADVSSGQWLRDRLDTPWRGTIHDAVPRGYPAYARIFHPATRDRPVGRPWPPLPYGAHRREWDAFQQADVQIDVERVGWAQTAAAIGTAFHPLAQWQALVAPAVVVEHEDGPRDGDGWRYGEPVQGELDADLLARVSGVLVAHTGTPDRGAVALWEGWGDLVGHLGVTPSRAFLQMASDGGPARDDAHDALLARSIRDPLNDAFRKPTWQPGILSDDISRGPRLSLPGRDNVLFQGDLAEFTAPDWPLHVPWRDRAAEEHGFPPSAHSPSLVWPADRAWVLVSEVDWDSTIVAGSADLVDALCATEGIEALPVPADASLLWDADAVNR</sequence>
<comment type="caution">
    <text evidence="1">The sequence shown here is derived from an EMBL/GenBank/DDBJ whole genome shotgun (WGS) entry which is preliminary data.</text>
</comment>
<dbReference type="EMBL" id="VYUY01000007">
    <property type="protein sequence ID" value="KAA9134462.1"/>
    <property type="molecule type" value="Genomic_DNA"/>
</dbReference>
<dbReference type="RefSeq" id="WP_150892760.1">
    <property type="nucleotide sequence ID" value="NZ_VYUY01000007.1"/>
</dbReference>
<evidence type="ECO:0000313" key="1">
    <source>
        <dbReference type="EMBL" id="KAA9134462.1"/>
    </source>
</evidence>
<reference evidence="2" key="1">
    <citation type="submission" date="2019-09" db="EMBL/GenBank/DDBJ databases">
        <title>Mumia zhuanghuii sp. nov. isolated from the intestinal contents of plateau pika (Ochotona curzoniae) in the Qinghai-Tibet plateau of China.</title>
        <authorList>
            <person name="Tian Z."/>
        </authorList>
    </citation>
    <scope>NUCLEOTIDE SEQUENCE [LARGE SCALE GENOMIC DNA]</scope>
    <source>
        <strain evidence="2">L-033</strain>
    </source>
</reference>
<dbReference type="AlphaFoldDB" id="A0A5N0THI3"/>
<protein>
    <submittedName>
        <fullName evidence="1">Uncharacterized protein</fullName>
    </submittedName>
</protein>
<proteinExistence type="predicted"/>
<name>A0A5N0THI3_9MICO</name>
<organism evidence="1 2">
    <name type="scientific">Microbacterium caowuchunii</name>
    <dbReference type="NCBI Taxonomy" id="2614638"/>
    <lineage>
        <taxon>Bacteria</taxon>
        <taxon>Bacillati</taxon>
        <taxon>Actinomycetota</taxon>
        <taxon>Actinomycetes</taxon>
        <taxon>Micrococcales</taxon>
        <taxon>Microbacteriaceae</taxon>
        <taxon>Microbacterium</taxon>
    </lineage>
</organism>
<evidence type="ECO:0000313" key="2">
    <source>
        <dbReference type="Proteomes" id="UP000326838"/>
    </source>
</evidence>
<keyword evidence="2" id="KW-1185">Reference proteome</keyword>
<dbReference type="Proteomes" id="UP000326838">
    <property type="component" value="Unassembled WGS sequence"/>
</dbReference>